<feature type="compositionally biased region" description="Low complexity" evidence="1">
    <location>
        <begin position="203"/>
        <end position="218"/>
    </location>
</feature>
<evidence type="ECO:0000313" key="2">
    <source>
        <dbReference type="EMBL" id="SHJ40582.1"/>
    </source>
</evidence>
<feature type="compositionally biased region" description="Basic and acidic residues" evidence="1">
    <location>
        <begin position="127"/>
        <end position="137"/>
    </location>
</feature>
<organism evidence="2 3">
    <name type="scientific">Hespellia stercorisuis DSM 15480</name>
    <dbReference type="NCBI Taxonomy" id="1121950"/>
    <lineage>
        <taxon>Bacteria</taxon>
        <taxon>Bacillati</taxon>
        <taxon>Bacillota</taxon>
        <taxon>Clostridia</taxon>
        <taxon>Lachnospirales</taxon>
        <taxon>Lachnospiraceae</taxon>
        <taxon>Hespellia</taxon>
    </lineage>
</organism>
<dbReference type="OrthoDB" id="9814510at2"/>
<protein>
    <submittedName>
        <fullName evidence="2">Uncharacterized protein</fullName>
    </submittedName>
</protein>
<gene>
    <name evidence="2" type="ORF">SAMN02745243_00508</name>
</gene>
<feature type="region of interest" description="Disordered" evidence="1">
    <location>
        <begin position="270"/>
        <end position="310"/>
    </location>
</feature>
<keyword evidence="3" id="KW-1185">Reference proteome</keyword>
<evidence type="ECO:0000313" key="3">
    <source>
        <dbReference type="Proteomes" id="UP000184301"/>
    </source>
</evidence>
<dbReference type="STRING" id="1121950.SAMN02745243_00508"/>
<dbReference type="Proteomes" id="UP000184301">
    <property type="component" value="Unassembled WGS sequence"/>
</dbReference>
<dbReference type="RefSeq" id="WP_073104542.1">
    <property type="nucleotide sequence ID" value="NZ_FQZY01000008.1"/>
</dbReference>
<feature type="compositionally biased region" description="Low complexity" evidence="1">
    <location>
        <begin position="139"/>
        <end position="174"/>
    </location>
</feature>
<feature type="region of interest" description="Disordered" evidence="1">
    <location>
        <begin position="127"/>
        <end position="252"/>
    </location>
</feature>
<dbReference type="AlphaFoldDB" id="A0A1M6J1Q9"/>
<feature type="compositionally biased region" description="Polar residues" evidence="1">
    <location>
        <begin position="272"/>
        <end position="292"/>
    </location>
</feature>
<sequence>MKQLIAYIYEYNGSQKVHNVGFLKIQFPFQSYLVQMHMKPLPFSDGSPLKLHIFYKDGSDTVVQFLTELSVKNHNLNVQLAIPAEQLSLKNRLQECDGFLLLGPNHSFYAATWVNVAVDPDRLRDFSLDSPKSRDDLPSDSAQTASTQTASTQTASAQADDVSVEAAADVSAAETGDSADVSQSEADSGTTDSESGTADTDFGSVDTDSGTTVSGSGTADIDSGTTVSGSGTADIDSGTTVSGSGTADSGTADSVFGDVNSASKSIPVDAVSESNAADSDSGTTVSESNTADASDASCIPAASREEDSGRLHKIQRSELSVLPRRSWNVANNSFLLHGLHNYHHLLLVTEDETYILGVPGIYDRREAHAAEFFGFPIFEKKYLNALDLSSDERSDHDNFGYWCKRIPK</sequence>
<feature type="compositionally biased region" description="Polar residues" evidence="1">
    <location>
        <begin position="180"/>
        <end position="198"/>
    </location>
</feature>
<proteinExistence type="predicted"/>
<reference evidence="2 3" key="1">
    <citation type="submission" date="2016-11" db="EMBL/GenBank/DDBJ databases">
        <authorList>
            <person name="Jaros S."/>
            <person name="Januszkiewicz K."/>
            <person name="Wedrychowicz H."/>
        </authorList>
    </citation>
    <scope>NUCLEOTIDE SEQUENCE [LARGE SCALE GENOMIC DNA]</scope>
    <source>
        <strain evidence="2 3">DSM 15480</strain>
    </source>
</reference>
<accession>A0A1M6J1Q9</accession>
<dbReference type="EMBL" id="FQZY01000008">
    <property type="protein sequence ID" value="SHJ40582.1"/>
    <property type="molecule type" value="Genomic_DNA"/>
</dbReference>
<feature type="compositionally biased region" description="Polar residues" evidence="1">
    <location>
        <begin position="223"/>
        <end position="252"/>
    </location>
</feature>
<name>A0A1M6J1Q9_9FIRM</name>
<evidence type="ECO:0000256" key="1">
    <source>
        <dbReference type="SAM" id="MobiDB-lite"/>
    </source>
</evidence>